<dbReference type="EMBL" id="JACHEA010000003">
    <property type="protein sequence ID" value="MBB5342004.1"/>
    <property type="molecule type" value="Genomic_DNA"/>
</dbReference>
<accession>A0ACC5P557</accession>
<name>A0ACC5P557_9BACT</name>
<evidence type="ECO:0000313" key="2">
    <source>
        <dbReference type="Proteomes" id="UP000569005"/>
    </source>
</evidence>
<gene>
    <name evidence="1" type="ORF">HDF13_004393</name>
</gene>
<proteinExistence type="predicted"/>
<sequence>MNISTAVVLKILLLSGIILSFYRWVSPMLLNPFRRWMTIPSLEARFPTRDVYAAVRLVAAAILQAAFFFALLWMFHPVIHISVRKDLNIATLLLASILGISEMAVVTLLGFSVMQGVALADRWAGRGSPNWSAVARGGWIQMYFKTIEVLPKPLGHLSVLLYIAFEECIFRVIVIGVIGPTSSLAGLAFSTGLFVYYQKFHTPGWRTAIFPMLGALIVGVVHGLLYNAVPNLFALVVAHSTFFASALWSMKSIDRSRAQSVGATYNGGRSHF</sequence>
<keyword evidence="2" id="KW-1185">Reference proteome</keyword>
<protein>
    <submittedName>
        <fullName evidence="1">Uncharacterized protein</fullName>
    </submittedName>
</protein>
<reference evidence="1" key="1">
    <citation type="submission" date="2020-08" db="EMBL/GenBank/DDBJ databases">
        <title>Genomic Encyclopedia of Type Strains, Phase IV (KMG-V): Genome sequencing to study the core and pangenomes of soil and plant-associated prokaryotes.</title>
        <authorList>
            <person name="Whitman W."/>
        </authorList>
    </citation>
    <scope>NUCLEOTIDE SEQUENCE</scope>
    <source>
        <strain evidence="1">M8UP15</strain>
    </source>
</reference>
<organism evidence="1 2">
    <name type="scientific">Tunturiibacter gelidiferens</name>
    <dbReference type="NCBI Taxonomy" id="3069689"/>
    <lineage>
        <taxon>Bacteria</taxon>
        <taxon>Pseudomonadati</taxon>
        <taxon>Acidobacteriota</taxon>
        <taxon>Terriglobia</taxon>
        <taxon>Terriglobales</taxon>
        <taxon>Acidobacteriaceae</taxon>
        <taxon>Tunturiibacter</taxon>
    </lineage>
</organism>
<comment type="caution">
    <text evidence="1">The sequence shown here is derived from an EMBL/GenBank/DDBJ whole genome shotgun (WGS) entry which is preliminary data.</text>
</comment>
<evidence type="ECO:0000313" key="1">
    <source>
        <dbReference type="EMBL" id="MBB5342004.1"/>
    </source>
</evidence>
<dbReference type="Proteomes" id="UP000569005">
    <property type="component" value="Unassembled WGS sequence"/>
</dbReference>